<dbReference type="SUPFAM" id="SSF47336">
    <property type="entry name" value="ACP-like"/>
    <property type="match status" value="1"/>
</dbReference>
<name>A0ABU2JQW4_9ACTN</name>
<keyword evidence="2" id="KW-0597">Phosphoprotein</keyword>
<dbReference type="InterPro" id="IPR036736">
    <property type="entry name" value="ACP-like_sf"/>
</dbReference>
<dbReference type="InterPro" id="IPR009081">
    <property type="entry name" value="PP-bd_ACP"/>
</dbReference>
<feature type="domain" description="Carrier" evidence="3">
    <location>
        <begin position="1"/>
        <end position="81"/>
    </location>
</feature>
<keyword evidence="1" id="KW-0596">Phosphopantetheine</keyword>
<evidence type="ECO:0000259" key="3">
    <source>
        <dbReference type="PROSITE" id="PS50075"/>
    </source>
</evidence>
<evidence type="ECO:0000313" key="4">
    <source>
        <dbReference type="EMBL" id="MDT0267371.1"/>
    </source>
</evidence>
<gene>
    <name evidence="4" type="ORF">RM844_13855</name>
</gene>
<dbReference type="PROSITE" id="PS00012">
    <property type="entry name" value="PHOSPHOPANTETHEINE"/>
    <property type="match status" value="1"/>
</dbReference>
<reference evidence="5" key="1">
    <citation type="submission" date="2023-07" db="EMBL/GenBank/DDBJ databases">
        <title>30 novel species of actinomycetes from the DSMZ collection.</title>
        <authorList>
            <person name="Nouioui I."/>
        </authorList>
    </citation>
    <scope>NUCLEOTIDE SEQUENCE [LARGE SCALE GENOMIC DNA]</scope>
    <source>
        <strain evidence="5">DSM 44915</strain>
    </source>
</reference>
<accession>A0ABU2JQW4</accession>
<dbReference type="RefSeq" id="WP_311667433.1">
    <property type="nucleotide sequence ID" value="NZ_JAVREO010000007.1"/>
</dbReference>
<organism evidence="4 5">
    <name type="scientific">Streptomyces chisholmiae</name>
    <dbReference type="NCBI Taxonomy" id="3075540"/>
    <lineage>
        <taxon>Bacteria</taxon>
        <taxon>Bacillati</taxon>
        <taxon>Actinomycetota</taxon>
        <taxon>Actinomycetes</taxon>
        <taxon>Kitasatosporales</taxon>
        <taxon>Streptomycetaceae</taxon>
        <taxon>Streptomyces</taxon>
    </lineage>
</organism>
<dbReference type="Gene3D" id="1.10.1200.10">
    <property type="entry name" value="ACP-like"/>
    <property type="match status" value="1"/>
</dbReference>
<evidence type="ECO:0000313" key="5">
    <source>
        <dbReference type="Proteomes" id="UP001183410"/>
    </source>
</evidence>
<dbReference type="EMBL" id="JAVREO010000007">
    <property type="protein sequence ID" value="MDT0267371.1"/>
    <property type="molecule type" value="Genomic_DNA"/>
</dbReference>
<dbReference type="InterPro" id="IPR006162">
    <property type="entry name" value="Ppantetheine_attach_site"/>
</dbReference>
<dbReference type="Proteomes" id="UP001183410">
    <property type="component" value="Unassembled WGS sequence"/>
</dbReference>
<comment type="caution">
    <text evidence="4">The sequence shown here is derived from an EMBL/GenBank/DDBJ whole genome shotgun (WGS) entry which is preliminary data.</text>
</comment>
<evidence type="ECO:0000256" key="2">
    <source>
        <dbReference type="ARBA" id="ARBA00022553"/>
    </source>
</evidence>
<evidence type="ECO:0000256" key="1">
    <source>
        <dbReference type="ARBA" id="ARBA00022450"/>
    </source>
</evidence>
<keyword evidence="5" id="KW-1185">Reference proteome</keyword>
<dbReference type="PROSITE" id="PS50075">
    <property type="entry name" value="CARRIER"/>
    <property type="match status" value="1"/>
</dbReference>
<proteinExistence type="predicted"/>
<sequence length="87" mass="9458">MDRSEIVDQLRAALSAVLNRPLDRFDPDLSLFDDLGLDSTSVIELLMSLEDTVGLEIDPDELGPEVFRTVGSLTDYVEAGFGKATAV</sequence>
<dbReference type="Pfam" id="PF00550">
    <property type="entry name" value="PP-binding"/>
    <property type="match status" value="1"/>
</dbReference>
<protein>
    <submittedName>
        <fullName evidence="4">Acyl carrier protein</fullName>
    </submittedName>
</protein>